<dbReference type="Pfam" id="PF00753">
    <property type="entry name" value="Lactamase_B"/>
    <property type="match status" value="1"/>
</dbReference>
<keyword evidence="2" id="KW-1003">Cell membrane</keyword>
<dbReference type="InterPro" id="IPR025405">
    <property type="entry name" value="DUF4131"/>
</dbReference>
<reference evidence="8" key="1">
    <citation type="submission" date="2019-08" db="EMBL/GenBank/DDBJ databases">
        <authorList>
            <person name="Kucharzyk K."/>
            <person name="Murdoch R.W."/>
            <person name="Higgins S."/>
            <person name="Loffler F."/>
        </authorList>
    </citation>
    <scope>NUCLEOTIDE SEQUENCE</scope>
</reference>
<dbReference type="GO" id="GO:0005886">
    <property type="term" value="C:plasma membrane"/>
    <property type="evidence" value="ECO:0007669"/>
    <property type="project" value="UniProtKB-SubCell"/>
</dbReference>
<evidence type="ECO:0000256" key="5">
    <source>
        <dbReference type="ARBA" id="ARBA00023136"/>
    </source>
</evidence>
<feature type="transmembrane region" description="Helical" evidence="6">
    <location>
        <begin position="408"/>
        <end position="430"/>
    </location>
</feature>
<evidence type="ECO:0000256" key="4">
    <source>
        <dbReference type="ARBA" id="ARBA00022989"/>
    </source>
</evidence>
<dbReference type="InterPro" id="IPR004797">
    <property type="entry name" value="Competence_ComEC/Rec2"/>
</dbReference>
<feature type="transmembrane region" description="Helical" evidence="6">
    <location>
        <begin position="344"/>
        <end position="360"/>
    </location>
</feature>
<keyword evidence="4 6" id="KW-1133">Transmembrane helix</keyword>
<dbReference type="NCBIfam" id="TIGR00361">
    <property type="entry name" value="ComEC_Rec2"/>
    <property type="match status" value="1"/>
</dbReference>
<proteinExistence type="predicted"/>
<feature type="transmembrane region" description="Helical" evidence="6">
    <location>
        <begin position="500"/>
        <end position="519"/>
    </location>
</feature>
<dbReference type="CDD" id="cd07731">
    <property type="entry name" value="ComA-like_MBL-fold"/>
    <property type="match status" value="1"/>
</dbReference>
<dbReference type="InterPro" id="IPR036866">
    <property type="entry name" value="RibonucZ/Hydroxyglut_hydro"/>
</dbReference>
<protein>
    <recommendedName>
        <fullName evidence="7">Metallo-beta-lactamase domain-containing protein</fullName>
    </recommendedName>
</protein>
<evidence type="ECO:0000256" key="2">
    <source>
        <dbReference type="ARBA" id="ARBA00022475"/>
    </source>
</evidence>
<dbReference type="InterPro" id="IPR052159">
    <property type="entry name" value="Competence_DNA_uptake"/>
</dbReference>
<dbReference type="PANTHER" id="PTHR30619:SF1">
    <property type="entry name" value="RECOMBINATION PROTEIN 2"/>
    <property type="match status" value="1"/>
</dbReference>
<dbReference type="GO" id="GO:0030420">
    <property type="term" value="P:establishment of competence for transformation"/>
    <property type="evidence" value="ECO:0007669"/>
    <property type="project" value="InterPro"/>
</dbReference>
<feature type="transmembrane region" description="Helical" evidence="6">
    <location>
        <begin position="52"/>
        <end position="71"/>
    </location>
</feature>
<evidence type="ECO:0000256" key="6">
    <source>
        <dbReference type="SAM" id="Phobius"/>
    </source>
</evidence>
<dbReference type="InterPro" id="IPR035681">
    <property type="entry name" value="ComA-like_MBL"/>
</dbReference>
<dbReference type="PANTHER" id="PTHR30619">
    <property type="entry name" value="DNA INTERNALIZATION/COMPETENCE PROTEIN COMEC/REC2"/>
    <property type="match status" value="1"/>
</dbReference>
<evidence type="ECO:0000256" key="3">
    <source>
        <dbReference type="ARBA" id="ARBA00022692"/>
    </source>
</evidence>
<name>A0A644UHT7_9ZZZZ</name>
<dbReference type="SMART" id="SM00849">
    <property type="entry name" value="Lactamase_B"/>
    <property type="match status" value="1"/>
</dbReference>
<gene>
    <name evidence="8" type="ORF">SDC9_24304</name>
</gene>
<feature type="domain" description="Metallo-beta-lactamase" evidence="7">
    <location>
        <begin position="532"/>
        <end position="729"/>
    </location>
</feature>
<dbReference type="Pfam" id="PF03772">
    <property type="entry name" value="Competence"/>
    <property type="match status" value="1"/>
</dbReference>
<dbReference type="Pfam" id="PF13567">
    <property type="entry name" value="DUF4131"/>
    <property type="match status" value="1"/>
</dbReference>
<keyword evidence="3 6" id="KW-0812">Transmembrane</keyword>
<feature type="transmembrane region" description="Helical" evidence="6">
    <location>
        <begin position="26"/>
        <end position="45"/>
    </location>
</feature>
<dbReference type="EMBL" id="VSSQ01000116">
    <property type="protein sequence ID" value="MPL78439.1"/>
    <property type="molecule type" value="Genomic_DNA"/>
</dbReference>
<comment type="subcellular location">
    <subcellularLocation>
        <location evidence="1">Cell membrane</location>
        <topology evidence="1">Multi-pass membrane protein</topology>
    </subcellularLocation>
</comment>
<evidence type="ECO:0000313" key="8">
    <source>
        <dbReference type="EMBL" id="MPL78439.1"/>
    </source>
</evidence>
<sequence length="781" mass="84594">MSFIFGGAIVFSLGDYLALTINLSLLFWQILFGVALVSSIAAFFLQSSKKVYLGAAALFLFAAGGLVGTVANKTPANHVSFLANTDVYLQGEIVPGTSKELEDGKISLQLEAKSVGKKDKKKVQGIIRVSVSKYPKNKPFPQYGILIVKGKLLPITGFANPGMFNSERMAKIQNIGGRMSVKASELQYKLTAKPWLAYVAEVSAAMKRSLAKTMDRRDSAVLAGMVLGGYDGIDADIVRSFSTTGIVHILSVSGSHIALLIGAVLAIMNYCKIRHKIAIPVAALVIIGYAFLCGFSPPVLRSVLMGLAMLLGLSLGKDADRGAILAGVVILMLCYRPLWLLDIGFQLSFLSTAGLIYVTPKIRPLLVEKLPVFVADSLAVCLAAQIAVIPFLVYYFHQLSLCSLLANLVVVPIIEIVLIITLGGLVLSFIVPPLGSIFLIAASIVLWPCLVITDWIAGWGWAAIAVPKTPVYMAIVYYLAVWTIFKFYPLQDLSVENRKLCGILCLLVLLGQQAFYVFMPQPFTVYFLDVGQGDSALVITPERKSILVDTGGFKGNFDTGERIILPVMRYLGIKKLDVLILSHGHLDHAGGAARLAQLVPIDNVLLPREKPCQEIDALLHNLGSKTNKENMFSGEKISLGNCIIDVVDAHQQIEETGNGNENSAIIKISCGKNSVLFTGDATGEAELRAADNNIKAQVLKISHHGSPSSSELEFLQAVSPSTAVISVGSNNTFGHPSREVLGKLSRLNISTYRTDKLGAVKVVFDDSQHACYSYRYQREYF</sequence>
<feature type="transmembrane region" description="Helical" evidence="6">
    <location>
        <begin position="437"/>
        <end position="464"/>
    </location>
</feature>
<accession>A0A644UHT7</accession>
<comment type="caution">
    <text evidence="8">The sequence shown here is derived from an EMBL/GenBank/DDBJ whole genome shotgun (WGS) entry which is preliminary data.</text>
</comment>
<feature type="transmembrane region" description="Helical" evidence="6">
    <location>
        <begin position="277"/>
        <end position="292"/>
    </location>
</feature>
<dbReference type="Gene3D" id="3.60.15.10">
    <property type="entry name" value="Ribonuclease Z/Hydroxyacylglutathione hydrolase-like"/>
    <property type="match status" value="1"/>
</dbReference>
<evidence type="ECO:0000259" key="7">
    <source>
        <dbReference type="SMART" id="SM00849"/>
    </source>
</evidence>
<dbReference type="InterPro" id="IPR004477">
    <property type="entry name" value="ComEC_N"/>
</dbReference>
<feature type="transmembrane region" description="Helical" evidence="6">
    <location>
        <begin position="470"/>
        <end position="488"/>
    </location>
</feature>
<organism evidence="8">
    <name type="scientific">bioreactor metagenome</name>
    <dbReference type="NCBI Taxonomy" id="1076179"/>
    <lineage>
        <taxon>unclassified sequences</taxon>
        <taxon>metagenomes</taxon>
        <taxon>ecological metagenomes</taxon>
    </lineage>
</organism>
<feature type="transmembrane region" description="Helical" evidence="6">
    <location>
        <begin position="372"/>
        <end position="396"/>
    </location>
</feature>
<evidence type="ECO:0000256" key="1">
    <source>
        <dbReference type="ARBA" id="ARBA00004651"/>
    </source>
</evidence>
<keyword evidence="5 6" id="KW-0472">Membrane</keyword>
<feature type="transmembrane region" description="Helical" evidence="6">
    <location>
        <begin position="246"/>
        <end position="270"/>
    </location>
</feature>
<dbReference type="NCBIfam" id="TIGR00360">
    <property type="entry name" value="ComEC_N-term"/>
    <property type="match status" value="1"/>
</dbReference>
<dbReference type="AlphaFoldDB" id="A0A644UHT7"/>
<dbReference type="SUPFAM" id="SSF56281">
    <property type="entry name" value="Metallo-hydrolase/oxidoreductase"/>
    <property type="match status" value="1"/>
</dbReference>
<dbReference type="InterPro" id="IPR001279">
    <property type="entry name" value="Metallo-B-lactamas"/>
</dbReference>